<dbReference type="EMBL" id="JARAKF010000003">
    <property type="protein sequence ID" value="MDU9001262.1"/>
    <property type="molecule type" value="Genomic_DNA"/>
</dbReference>
<organism evidence="1 2">
    <name type="scientific">Streptomyces mirabilis</name>
    <dbReference type="NCBI Taxonomy" id="68239"/>
    <lineage>
        <taxon>Bacteria</taxon>
        <taxon>Bacillati</taxon>
        <taxon>Actinomycetota</taxon>
        <taxon>Actinomycetes</taxon>
        <taxon>Kitasatosporales</taxon>
        <taxon>Streptomycetaceae</taxon>
        <taxon>Streptomyces</taxon>
    </lineage>
</organism>
<sequence>MQWRSYSEGSRQYQGEITDKKALHHAYREKLTRAQEVAAVVAHQDWSGLRAIIDMIIHAFD</sequence>
<evidence type="ECO:0000313" key="1">
    <source>
        <dbReference type="EMBL" id="MDU9001262.1"/>
    </source>
</evidence>
<reference evidence="1 2" key="1">
    <citation type="submission" date="2023-02" db="EMBL/GenBank/DDBJ databases">
        <authorList>
            <person name="Maleckis M."/>
        </authorList>
    </citation>
    <scope>NUCLEOTIDE SEQUENCE [LARGE SCALE GENOMIC DNA]</scope>
    <source>
        <strain evidence="1 2">P8-A2</strain>
        <plasmid evidence="1">unnamed1</plasmid>
    </source>
</reference>
<accession>A0ABU3V513</accession>
<dbReference type="RefSeq" id="WP_266944085.1">
    <property type="nucleotide sequence ID" value="NZ_JAPEMK010000002.1"/>
</dbReference>
<geneLocation type="plasmid" evidence="1">
    <name>unnamed1</name>
</geneLocation>
<dbReference type="Proteomes" id="UP001257627">
    <property type="component" value="Unassembled WGS sequence"/>
</dbReference>
<name>A0ABU3V513_9ACTN</name>
<evidence type="ECO:0000313" key="2">
    <source>
        <dbReference type="Proteomes" id="UP001257627"/>
    </source>
</evidence>
<proteinExistence type="predicted"/>
<keyword evidence="1" id="KW-0614">Plasmid</keyword>
<comment type="caution">
    <text evidence="1">The sequence shown here is derived from an EMBL/GenBank/DDBJ whole genome shotgun (WGS) entry which is preliminary data.</text>
</comment>
<protein>
    <submittedName>
        <fullName evidence="1">Uncharacterized protein</fullName>
    </submittedName>
</protein>
<gene>
    <name evidence="1" type="ORF">PU648_55260</name>
</gene>
<keyword evidence="2" id="KW-1185">Reference proteome</keyword>